<dbReference type="PANTHER" id="PTHR11188:SF17">
    <property type="entry name" value="FI21816P1"/>
    <property type="match status" value="1"/>
</dbReference>
<dbReference type="GO" id="GO:0015031">
    <property type="term" value="P:protein transport"/>
    <property type="evidence" value="ECO:0007669"/>
    <property type="project" value="TreeGrafter"/>
</dbReference>
<comment type="caution">
    <text evidence="3">The sequence shown here is derived from an EMBL/GenBank/DDBJ whole genome shotgun (WGS) entry which is preliminary data.</text>
</comment>
<dbReference type="EMBL" id="JABAYA010000006">
    <property type="protein sequence ID" value="KAF7731859.1"/>
    <property type="molecule type" value="Genomic_DNA"/>
</dbReference>
<dbReference type="InterPro" id="IPR011022">
    <property type="entry name" value="Arrestin_C-like"/>
</dbReference>
<dbReference type="Gene3D" id="2.60.40.640">
    <property type="match status" value="2"/>
</dbReference>
<proteinExistence type="predicted"/>
<organism evidence="3 4">
    <name type="scientific">Apophysomyces ossiformis</name>
    <dbReference type="NCBI Taxonomy" id="679940"/>
    <lineage>
        <taxon>Eukaryota</taxon>
        <taxon>Fungi</taxon>
        <taxon>Fungi incertae sedis</taxon>
        <taxon>Mucoromycota</taxon>
        <taxon>Mucoromycotina</taxon>
        <taxon>Mucoromycetes</taxon>
        <taxon>Mucorales</taxon>
        <taxon>Mucorineae</taxon>
        <taxon>Mucoraceae</taxon>
        <taxon>Apophysomyces</taxon>
    </lineage>
</organism>
<dbReference type="Pfam" id="PF02752">
    <property type="entry name" value="Arrestin_C"/>
    <property type="match status" value="1"/>
</dbReference>
<name>A0A8H7C0K0_9FUNG</name>
<dbReference type="InterPro" id="IPR014756">
    <property type="entry name" value="Ig_E-set"/>
</dbReference>
<accession>A0A8H7C0K0</accession>
<dbReference type="InterPro" id="IPR050357">
    <property type="entry name" value="Arrestin_domain-protein"/>
</dbReference>
<feature type="region of interest" description="Disordered" evidence="1">
    <location>
        <begin position="364"/>
        <end position="458"/>
    </location>
</feature>
<keyword evidence="4" id="KW-1185">Reference proteome</keyword>
<dbReference type="SMART" id="SM01017">
    <property type="entry name" value="Arrestin_C"/>
    <property type="match status" value="1"/>
</dbReference>
<dbReference type="Proteomes" id="UP000605846">
    <property type="component" value="Unassembled WGS sequence"/>
</dbReference>
<evidence type="ECO:0000256" key="1">
    <source>
        <dbReference type="SAM" id="MobiDB-lite"/>
    </source>
</evidence>
<gene>
    <name evidence="3" type="ORF">EC973_007690</name>
</gene>
<feature type="domain" description="Arrestin C-terminal-like" evidence="2">
    <location>
        <begin position="177"/>
        <end position="345"/>
    </location>
</feature>
<dbReference type="SUPFAM" id="SSF81296">
    <property type="entry name" value="E set domains"/>
    <property type="match status" value="2"/>
</dbReference>
<evidence type="ECO:0000313" key="4">
    <source>
        <dbReference type="Proteomes" id="UP000605846"/>
    </source>
</evidence>
<evidence type="ECO:0000259" key="2">
    <source>
        <dbReference type="SMART" id="SM01017"/>
    </source>
</evidence>
<dbReference type="GO" id="GO:0005737">
    <property type="term" value="C:cytoplasm"/>
    <property type="evidence" value="ECO:0007669"/>
    <property type="project" value="TreeGrafter"/>
</dbReference>
<evidence type="ECO:0000313" key="3">
    <source>
        <dbReference type="EMBL" id="KAF7731859.1"/>
    </source>
</evidence>
<reference evidence="3" key="1">
    <citation type="submission" date="2020-01" db="EMBL/GenBank/DDBJ databases">
        <title>Genome Sequencing of Three Apophysomyces-Like Fungal Strains Confirms a Novel Fungal Genus in the Mucoromycota with divergent Burkholderia-like Endosymbiotic Bacteria.</title>
        <authorList>
            <person name="Stajich J.E."/>
            <person name="Macias A.M."/>
            <person name="Carter-House D."/>
            <person name="Lovett B."/>
            <person name="Kasson L.R."/>
            <person name="Berry K."/>
            <person name="Grigoriev I."/>
            <person name="Chang Y."/>
            <person name="Spatafora J."/>
            <person name="Kasson M.T."/>
        </authorList>
    </citation>
    <scope>NUCLEOTIDE SEQUENCE</scope>
    <source>
        <strain evidence="3">NRRL A-21654</strain>
    </source>
</reference>
<dbReference type="InterPro" id="IPR014752">
    <property type="entry name" value="Arrestin-like_C"/>
</dbReference>
<protein>
    <recommendedName>
        <fullName evidence="2">Arrestin C-terminal-like domain-containing protein</fullName>
    </recommendedName>
</protein>
<dbReference type="OrthoDB" id="387657at2759"/>
<feature type="compositionally biased region" description="Low complexity" evidence="1">
    <location>
        <begin position="382"/>
        <end position="395"/>
    </location>
</feature>
<dbReference type="PANTHER" id="PTHR11188">
    <property type="entry name" value="ARRESTIN DOMAIN CONTAINING PROTEIN"/>
    <property type="match status" value="1"/>
</dbReference>
<dbReference type="AlphaFoldDB" id="A0A8H7C0K0"/>
<sequence>MLFSRNPGNNGIRSFTLSVRSGGQLPVAFGPGSVINGSALLTLDKSILAHNIRVVFKCEEMDMNKTTTTLFSVEALVWGKAASAEEEPHELVEGSHMYLFAIRLPLVNYPPSIRDTYVGHQIEYSVQGFLELQSDTLSCAKTAPVPVMYLPLVTCMPLDNNNLPTEPPTKMELAKSAQASVGITAQLIKPAYCPGDTCTVKLIVDNQSEGKITSVQISLVSTVSTLAQPNADGNDTSMSSILSNEAIRRQRHTLHSETFYVSVKKQSKDQSIFQFRVPPNSVPTTQNYIGKYLEISYEVIVSVPLTGTGVSESTPGGVWSSLSFTSTPTAVSTIALPIIIATVPPSYPVPHDLQILRASNGAEPEKPSFIPNIESPLPSPSSPFLGSGSWGPGSPADSERLSMSPSNSFRLEEGDMGESEISKADISCQDATGHLMVPSLTENSSRDSRRRSVGSNASDCVVEVNAVSDTGGNMLATQ</sequence>